<evidence type="ECO:0000256" key="5">
    <source>
        <dbReference type="ARBA" id="ARBA00022786"/>
    </source>
</evidence>
<protein>
    <recommendedName>
        <fullName evidence="3">ubiquitinyl hydrolase 1</fullName>
        <ecNumber evidence="3">3.4.19.12</ecNumber>
    </recommendedName>
</protein>
<feature type="domain" description="Rhodanese" evidence="9">
    <location>
        <begin position="378"/>
        <end position="497"/>
    </location>
</feature>
<dbReference type="Gene3D" id="3.40.250.10">
    <property type="entry name" value="Rhodanese-like domain"/>
    <property type="match status" value="1"/>
</dbReference>
<feature type="compositionally biased region" description="Polar residues" evidence="8">
    <location>
        <begin position="618"/>
        <end position="630"/>
    </location>
</feature>
<dbReference type="InterPro" id="IPR036873">
    <property type="entry name" value="Rhodanese-like_dom_sf"/>
</dbReference>
<evidence type="ECO:0000313" key="12">
    <source>
        <dbReference type="Proteomes" id="UP000559027"/>
    </source>
</evidence>
<dbReference type="GO" id="GO:0004843">
    <property type="term" value="F:cysteine-type deubiquitinase activity"/>
    <property type="evidence" value="ECO:0007669"/>
    <property type="project" value="UniProtKB-EC"/>
</dbReference>
<dbReference type="OrthoDB" id="292964at2759"/>
<evidence type="ECO:0000256" key="1">
    <source>
        <dbReference type="ARBA" id="ARBA00000707"/>
    </source>
</evidence>
<dbReference type="InterPro" id="IPR038765">
    <property type="entry name" value="Papain-like_cys_pep_sf"/>
</dbReference>
<feature type="region of interest" description="Disordered" evidence="8">
    <location>
        <begin position="152"/>
        <end position="288"/>
    </location>
</feature>
<accession>A0A8H5LLN1</accession>
<dbReference type="EC" id="3.4.19.12" evidence="3"/>
<dbReference type="GO" id="GO:0016579">
    <property type="term" value="P:protein deubiquitination"/>
    <property type="evidence" value="ECO:0007669"/>
    <property type="project" value="InterPro"/>
</dbReference>
<dbReference type="Gene3D" id="3.90.70.10">
    <property type="entry name" value="Cysteine proteinases"/>
    <property type="match status" value="1"/>
</dbReference>
<feature type="region of interest" description="Disordered" evidence="8">
    <location>
        <begin position="118"/>
        <end position="138"/>
    </location>
</feature>
<feature type="compositionally biased region" description="Polar residues" evidence="8">
    <location>
        <begin position="311"/>
        <end position="323"/>
    </location>
</feature>
<dbReference type="Pfam" id="PF00443">
    <property type="entry name" value="UCH"/>
    <property type="match status" value="1"/>
</dbReference>
<feature type="domain" description="USP" evidence="10">
    <location>
        <begin position="840"/>
        <end position="1194"/>
    </location>
</feature>
<feature type="region of interest" description="Disordered" evidence="8">
    <location>
        <begin position="301"/>
        <end position="353"/>
    </location>
</feature>
<reference evidence="11 12" key="1">
    <citation type="journal article" date="2020" name="ISME J.">
        <title>Uncovering the hidden diversity of litter-decomposition mechanisms in mushroom-forming fungi.</title>
        <authorList>
            <person name="Floudas D."/>
            <person name="Bentzer J."/>
            <person name="Ahren D."/>
            <person name="Johansson T."/>
            <person name="Persson P."/>
            <person name="Tunlid A."/>
        </authorList>
    </citation>
    <scope>NUCLEOTIDE SEQUENCE [LARGE SCALE GENOMIC DNA]</scope>
    <source>
        <strain evidence="11 12">CBS 146.42</strain>
    </source>
</reference>
<dbReference type="InterPro" id="IPR001763">
    <property type="entry name" value="Rhodanese-like_dom"/>
</dbReference>
<keyword evidence="7" id="KW-0788">Thiol protease</keyword>
<evidence type="ECO:0000256" key="6">
    <source>
        <dbReference type="ARBA" id="ARBA00022801"/>
    </source>
</evidence>
<dbReference type="InterPro" id="IPR001394">
    <property type="entry name" value="Peptidase_C19_UCH"/>
</dbReference>
<keyword evidence="4" id="KW-0645">Protease</keyword>
<feature type="region of interest" description="Disordered" evidence="8">
    <location>
        <begin position="564"/>
        <end position="725"/>
    </location>
</feature>
<dbReference type="Pfam" id="PF00581">
    <property type="entry name" value="Rhodanese"/>
    <property type="match status" value="1"/>
</dbReference>
<feature type="compositionally biased region" description="Low complexity" evidence="8">
    <location>
        <begin position="118"/>
        <end position="128"/>
    </location>
</feature>
<organism evidence="11 12">
    <name type="scientific">Leucocoprinus leucothites</name>
    <dbReference type="NCBI Taxonomy" id="201217"/>
    <lineage>
        <taxon>Eukaryota</taxon>
        <taxon>Fungi</taxon>
        <taxon>Dikarya</taxon>
        <taxon>Basidiomycota</taxon>
        <taxon>Agaricomycotina</taxon>
        <taxon>Agaricomycetes</taxon>
        <taxon>Agaricomycetidae</taxon>
        <taxon>Agaricales</taxon>
        <taxon>Agaricineae</taxon>
        <taxon>Agaricaceae</taxon>
        <taxon>Leucocoprinus</taxon>
    </lineage>
</organism>
<gene>
    <name evidence="11" type="ORF">D9756_002213</name>
</gene>
<evidence type="ECO:0000259" key="9">
    <source>
        <dbReference type="PROSITE" id="PS50206"/>
    </source>
</evidence>
<dbReference type="PANTHER" id="PTHR21646:SF95">
    <property type="entry name" value="UBIQUITIN CARBOXYL-TERMINAL HYDROLASE 4-RELATED"/>
    <property type="match status" value="1"/>
</dbReference>
<keyword evidence="12" id="KW-1185">Reference proteome</keyword>
<comment type="similarity">
    <text evidence="2">Belongs to the peptidase C19 family.</text>
</comment>
<dbReference type="CDD" id="cd00158">
    <property type="entry name" value="RHOD"/>
    <property type="match status" value="1"/>
</dbReference>
<dbReference type="SUPFAM" id="SSF52821">
    <property type="entry name" value="Rhodanese/Cell cycle control phosphatase"/>
    <property type="match status" value="1"/>
</dbReference>
<name>A0A8H5LLN1_9AGAR</name>
<keyword evidence="6" id="KW-0378">Hydrolase</keyword>
<dbReference type="AlphaFoldDB" id="A0A8H5LLN1"/>
<evidence type="ECO:0000256" key="3">
    <source>
        <dbReference type="ARBA" id="ARBA00012759"/>
    </source>
</evidence>
<dbReference type="PROSITE" id="PS00972">
    <property type="entry name" value="USP_1"/>
    <property type="match status" value="1"/>
</dbReference>
<dbReference type="PROSITE" id="PS00973">
    <property type="entry name" value="USP_2"/>
    <property type="match status" value="1"/>
</dbReference>
<dbReference type="InterPro" id="IPR028889">
    <property type="entry name" value="USP"/>
</dbReference>
<dbReference type="PROSITE" id="PS50235">
    <property type="entry name" value="USP_3"/>
    <property type="match status" value="1"/>
</dbReference>
<dbReference type="CDD" id="cd02674">
    <property type="entry name" value="Peptidase_C19R"/>
    <property type="match status" value="1"/>
</dbReference>
<keyword evidence="5" id="KW-0833">Ubl conjugation pathway</keyword>
<feature type="compositionally biased region" description="Low complexity" evidence="8">
    <location>
        <begin position="301"/>
        <end position="310"/>
    </location>
</feature>
<feature type="compositionally biased region" description="Low complexity" evidence="8">
    <location>
        <begin position="666"/>
        <end position="711"/>
    </location>
</feature>
<dbReference type="PROSITE" id="PS50206">
    <property type="entry name" value="RHODANESE_3"/>
    <property type="match status" value="1"/>
</dbReference>
<feature type="region of interest" description="Disordered" evidence="8">
    <location>
        <begin position="761"/>
        <end position="802"/>
    </location>
</feature>
<comment type="catalytic activity">
    <reaction evidence="1">
        <text>Thiol-dependent hydrolysis of ester, thioester, amide, peptide and isopeptide bonds formed by the C-terminal Gly of ubiquitin (a 76-residue protein attached to proteins as an intracellular targeting signal).</text>
        <dbReference type="EC" id="3.4.19.12"/>
    </reaction>
</comment>
<dbReference type="SUPFAM" id="SSF54001">
    <property type="entry name" value="Cysteine proteinases"/>
    <property type="match status" value="1"/>
</dbReference>
<dbReference type="Proteomes" id="UP000559027">
    <property type="component" value="Unassembled WGS sequence"/>
</dbReference>
<comment type="caution">
    <text evidence="11">The sequence shown here is derived from an EMBL/GenBank/DDBJ whole genome shotgun (WGS) entry which is preliminary data.</text>
</comment>
<dbReference type="InterPro" id="IPR050185">
    <property type="entry name" value="Ub_carboxyl-term_hydrolase"/>
</dbReference>
<evidence type="ECO:0000256" key="2">
    <source>
        <dbReference type="ARBA" id="ARBA00009085"/>
    </source>
</evidence>
<evidence type="ECO:0000259" key="10">
    <source>
        <dbReference type="PROSITE" id="PS50235"/>
    </source>
</evidence>
<proteinExistence type="inferred from homology"/>
<dbReference type="EMBL" id="JAACJO010000002">
    <property type="protein sequence ID" value="KAF5361806.1"/>
    <property type="molecule type" value="Genomic_DNA"/>
</dbReference>
<feature type="compositionally biased region" description="Polar residues" evidence="8">
    <location>
        <begin position="638"/>
        <end position="660"/>
    </location>
</feature>
<feature type="compositionally biased region" description="Low complexity" evidence="8">
    <location>
        <begin position="186"/>
        <end position="230"/>
    </location>
</feature>
<evidence type="ECO:0000256" key="4">
    <source>
        <dbReference type="ARBA" id="ARBA00022670"/>
    </source>
</evidence>
<evidence type="ECO:0000256" key="8">
    <source>
        <dbReference type="SAM" id="MobiDB-lite"/>
    </source>
</evidence>
<evidence type="ECO:0000313" key="11">
    <source>
        <dbReference type="EMBL" id="KAF5361806.1"/>
    </source>
</evidence>
<dbReference type="InterPro" id="IPR018200">
    <property type="entry name" value="USP_CS"/>
</dbReference>
<dbReference type="GO" id="GO:0006508">
    <property type="term" value="P:proteolysis"/>
    <property type="evidence" value="ECO:0007669"/>
    <property type="project" value="UniProtKB-KW"/>
</dbReference>
<evidence type="ECO:0000256" key="7">
    <source>
        <dbReference type="ARBA" id="ARBA00022807"/>
    </source>
</evidence>
<sequence length="1194" mass="129394">MPDSKLSAYANMSVADIKNRAKETVLKQATKASAASLLHVARDQILKAKDCESAGDLPAALEGYIKAATLLKMTMDSAEYKKDGARGSLRKEMSEFITGTARDLSTRTNSVEDRLRSIEASQQSSTAESSDKSINKSFGGSIADRKRALQESGLAISPPNRLSREIPSLPSAPLSPTRPSTNAAQPTPSSVLASTATPPPSSSASQSAHTFVPASSFGPPSPASSPSSSPTQNTHFDISGFAHNFPSIDELDENPSFSLPSVPTGVSTVSSKPSLKDIRNGDVPQSPSTNFRNFALHIERPSSTPITPTTNNVFNSRPTSPTRANAPLKPSGLASSTTSPSTNAVPPQPAVVPIKPPIPKTNIAYPKDLRAYMRDYTVLVIDVRNRADFDRGHIKAQAIVCIEPTVLVRDGLTADKLEESMVIAPGAEANLFANRDKFDIVAVCDQDSKVFGESNTPLSTLLRLISERAFKKILKRMPMLVVGGVEAWKKEFGEGEIIRGASADGFILSPTSTSPPTSNGISNAQQQEAMDRLSPSGIPLSPKPMPSPKNPFVMNGLAGAMSPPLGTPSEGIATPSMNPFRRSPNVSVNGFSGGGEHRPSISLDQSPSHSRAPAEINYSENSIQESSLQRRSAMMRPSISQNGSTTTPPTLTNGSFSPISYPQFPPRRISPTTSGSPSSSVNGINTAPQHPSQSQATAPPSSTSPFISPPDIASPPPASLNPASFSTRRRNDYIDQTHEALTGFNRDHPVHAHAVAGARIDYPDLMPRPPPMAAASALERQDQRPRVPPPPPAGSSVLTSTGAGATNGAMVVNGAAGLKPPRINSDYPVTYWADVQVGLSGLKNLGNTCYMNAPIQCLSATVPFARFFTDARWRNAINLVNPLGSKGRLTHAFAKLLHEMWGQDLPYLTPHEFRKSICQLRSQYDNSEQHDSQEFLSFLMDGIHEDLNRVMVKPKWAPTPEQEAELERLPPQIAGEREWRAWKERNDSLVVDYFQGQFRNRLECLTCHQTSTTYNVFSILQLPIPHGRNGKVPIDKCLQAFFNEEILEKDDAWDCPKCKTKRRASKKLSLARLPPVLLIHLKRFEANGRFSDKVDTFVEFPMKSLDLTNYMPSPLPPGADKSELNGGLPMSVDDPRTQLPPYRYDLYGVTNHFGNLTSGHYTAFVQSRGGWMYCDDSSVKAVDAKQVVIYTVLL</sequence>
<dbReference type="PANTHER" id="PTHR21646">
    <property type="entry name" value="UBIQUITIN CARBOXYL-TERMINAL HYDROLASE"/>
    <property type="match status" value="1"/>
</dbReference>
<feature type="compositionally biased region" description="Low complexity" evidence="8">
    <location>
        <begin position="258"/>
        <end position="273"/>
    </location>
</feature>